<evidence type="ECO:0000313" key="1">
    <source>
        <dbReference type="EMBL" id="TWT81664.1"/>
    </source>
</evidence>
<name>A0A5C5Z321_9BACT</name>
<organism evidence="1 2">
    <name type="scientific">Novipirellula herctigrandis</name>
    <dbReference type="NCBI Taxonomy" id="2527986"/>
    <lineage>
        <taxon>Bacteria</taxon>
        <taxon>Pseudomonadati</taxon>
        <taxon>Planctomycetota</taxon>
        <taxon>Planctomycetia</taxon>
        <taxon>Pirellulales</taxon>
        <taxon>Pirellulaceae</taxon>
        <taxon>Novipirellula</taxon>
    </lineage>
</organism>
<dbReference type="AlphaFoldDB" id="A0A5C5Z321"/>
<protein>
    <submittedName>
        <fullName evidence="1">Uncharacterized protein</fullName>
    </submittedName>
</protein>
<evidence type="ECO:0000313" key="2">
    <source>
        <dbReference type="Proteomes" id="UP000315010"/>
    </source>
</evidence>
<proteinExistence type="predicted"/>
<comment type="caution">
    <text evidence="1">The sequence shown here is derived from an EMBL/GenBank/DDBJ whole genome shotgun (WGS) entry which is preliminary data.</text>
</comment>
<dbReference type="Proteomes" id="UP000315010">
    <property type="component" value="Unassembled WGS sequence"/>
</dbReference>
<dbReference type="EMBL" id="SJPJ01000001">
    <property type="protein sequence ID" value="TWT81664.1"/>
    <property type="molecule type" value="Genomic_DNA"/>
</dbReference>
<keyword evidence="2" id="KW-1185">Reference proteome</keyword>
<gene>
    <name evidence="1" type="ORF">CA13_31170</name>
</gene>
<accession>A0A5C5Z321</accession>
<sequence>MENPTGTISFRLSTKLQLSCTDPNFWDIVHEHGIEVDRLSGYDHEMVDALVDWLASEFRISSLRTARVACAPGTQFLGLFDQHDLNVLRTRLAKYPNTSAASVFDAYGLSIAISPHDGDWMGFFSRQSDHLKSHDHKLLIVCTETDADYAV</sequence>
<reference evidence="1 2" key="1">
    <citation type="submission" date="2019-02" db="EMBL/GenBank/DDBJ databases">
        <title>Deep-cultivation of Planctomycetes and their phenomic and genomic characterization uncovers novel biology.</title>
        <authorList>
            <person name="Wiegand S."/>
            <person name="Jogler M."/>
            <person name="Boedeker C."/>
            <person name="Pinto D."/>
            <person name="Vollmers J."/>
            <person name="Rivas-Marin E."/>
            <person name="Kohn T."/>
            <person name="Peeters S.H."/>
            <person name="Heuer A."/>
            <person name="Rast P."/>
            <person name="Oberbeckmann S."/>
            <person name="Bunk B."/>
            <person name="Jeske O."/>
            <person name="Meyerdierks A."/>
            <person name="Storesund J.E."/>
            <person name="Kallscheuer N."/>
            <person name="Luecker S."/>
            <person name="Lage O.M."/>
            <person name="Pohl T."/>
            <person name="Merkel B.J."/>
            <person name="Hornburger P."/>
            <person name="Mueller R.-W."/>
            <person name="Bruemmer F."/>
            <person name="Labrenz M."/>
            <person name="Spormann A.M."/>
            <person name="Op Den Camp H."/>
            <person name="Overmann J."/>
            <person name="Amann R."/>
            <person name="Jetten M.S.M."/>
            <person name="Mascher T."/>
            <person name="Medema M.H."/>
            <person name="Devos D.P."/>
            <person name="Kaster A.-K."/>
            <person name="Ovreas L."/>
            <person name="Rohde M."/>
            <person name="Galperin M.Y."/>
            <person name="Jogler C."/>
        </authorList>
    </citation>
    <scope>NUCLEOTIDE SEQUENCE [LARGE SCALE GENOMIC DNA]</scope>
    <source>
        <strain evidence="1 2">CA13</strain>
    </source>
</reference>